<dbReference type="Pfam" id="PF00694">
    <property type="entry name" value="Aconitase_C"/>
    <property type="match status" value="1"/>
</dbReference>
<dbReference type="NCBIfam" id="TIGR02087">
    <property type="entry name" value="LEUD_arch"/>
    <property type="match status" value="1"/>
</dbReference>
<dbReference type="EC" id="4.2.1.33" evidence="3"/>
<protein>
    <recommendedName>
        <fullName evidence="3">3-isopropylmalate dehydratase small subunit</fullName>
        <ecNumber evidence="3">4.2.1.33</ecNumber>
    </recommendedName>
    <alternativeName>
        <fullName evidence="3">Alpha-IPM isomerase</fullName>
        <shortName evidence="3">IPMI</shortName>
    </alternativeName>
    <alternativeName>
        <fullName evidence="3">Isopropylmalate isomerase</fullName>
    </alternativeName>
</protein>
<dbReference type="SUPFAM" id="SSF52016">
    <property type="entry name" value="LeuD/IlvD-like"/>
    <property type="match status" value="1"/>
</dbReference>
<comment type="similarity">
    <text evidence="1 3">Belongs to the LeuD family. LeuD type 2 subfamily.</text>
</comment>
<sequence>MEEICGRVFKFGDNIDTDQIYPGRYLALTDHQEIAEHAMEGADPNFVQEVEDGDIIVGGSNFGCGSSREHAVICIKNTGVAAVIAKSFARIFYRNAINMGLPVIEVSELEVEEGNKVTVDLGAGKITKEDGTEYKFKSLPDNILEIIEAGGVINYNKEQNGQKDN</sequence>
<dbReference type="Gene3D" id="3.20.19.10">
    <property type="entry name" value="Aconitase, domain 4"/>
    <property type="match status" value="1"/>
</dbReference>
<dbReference type="HAMAP" id="MF_01032">
    <property type="entry name" value="LeuD_type2"/>
    <property type="match status" value="1"/>
</dbReference>
<comment type="catalytic activity">
    <reaction evidence="3">
        <text>(2R,3S)-3-isopropylmalate = (2S)-2-isopropylmalate</text>
        <dbReference type="Rhea" id="RHEA:32287"/>
        <dbReference type="ChEBI" id="CHEBI:1178"/>
        <dbReference type="ChEBI" id="CHEBI:35121"/>
        <dbReference type="EC" id="4.2.1.33"/>
    </reaction>
</comment>
<keyword evidence="3" id="KW-0432">Leucine biosynthesis</keyword>
<evidence type="ECO:0000256" key="3">
    <source>
        <dbReference type="HAMAP-Rule" id="MF_01032"/>
    </source>
</evidence>
<dbReference type="RefSeq" id="WP_078809065.1">
    <property type="nucleotide sequence ID" value="NZ_FUWM01000005.1"/>
</dbReference>
<dbReference type="PANTHER" id="PTHR43345:SF2">
    <property type="entry name" value="3-ISOPROPYLMALATE DEHYDRATASE SMALL SUBUNIT 1"/>
    <property type="match status" value="1"/>
</dbReference>
<organism evidence="5 6">
    <name type="scientific">Selenihalanaerobacter shriftii</name>
    <dbReference type="NCBI Taxonomy" id="142842"/>
    <lineage>
        <taxon>Bacteria</taxon>
        <taxon>Bacillati</taxon>
        <taxon>Bacillota</taxon>
        <taxon>Clostridia</taxon>
        <taxon>Halanaerobiales</taxon>
        <taxon>Halobacteroidaceae</taxon>
        <taxon>Selenihalanaerobacter</taxon>
    </lineage>
</organism>
<dbReference type="UniPathway" id="UPA00048">
    <property type="reaction ID" value="UER00071"/>
</dbReference>
<keyword evidence="3" id="KW-0100">Branched-chain amino acid biosynthesis</keyword>
<dbReference type="InterPro" id="IPR000573">
    <property type="entry name" value="AconitaseA/IPMdHydase_ssu_swvl"/>
</dbReference>
<keyword evidence="3" id="KW-0028">Amino-acid biosynthesis</keyword>
<dbReference type="OrthoDB" id="9777465at2"/>
<keyword evidence="6" id="KW-1185">Reference proteome</keyword>
<dbReference type="PANTHER" id="PTHR43345">
    <property type="entry name" value="3-ISOPROPYLMALATE DEHYDRATASE SMALL SUBUNIT 2-RELATED-RELATED"/>
    <property type="match status" value="1"/>
</dbReference>
<comment type="subunit">
    <text evidence="3">Heterodimer of LeuC and LeuD.</text>
</comment>
<dbReference type="CDD" id="cd01577">
    <property type="entry name" value="IPMI_Swivel"/>
    <property type="match status" value="1"/>
</dbReference>
<dbReference type="GO" id="GO:0009098">
    <property type="term" value="P:L-leucine biosynthetic process"/>
    <property type="evidence" value="ECO:0007669"/>
    <property type="project" value="UniProtKB-UniRule"/>
</dbReference>
<dbReference type="InterPro" id="IPR011827">
    <property type="entry name" value="LeuD_type2/HacB/DmdB"/>
</dbReference>
<comment type="pathway">
    <text evidence="3">Amino-acid biosynthesis; L-leucine biosynthesis; L-leucine from 3-methyl-2-oxobutanoate: step 2/4.</text>
</comment>
<evidence type="ECO:0000256" key="2">
    <source>
        <dbReference type="ARBA" id="ARBA00023239"/>
    </source>
</evidence>
<name>A0A1T4K1F1_9FIRM</name>
<dbReference type="EMBL" id="FUWM01000005">
    <property type="protein sequence ID" value="SJZ36292.1"/>
    <property type="molecule type" value="Genomic_DNA"/>
</dbReference>
<dbReference type="STRING" id="142842.SAMN02745118_00558"/>
<accession>A0A1T4K1F1</accession>
<dbReference type="InterPro" id="IPR015928">
    <property type="entry name" value="Aconitase/3IPM_dehydase_swvl"/>
</dbReference>
<dbReference type="Proteomes" id="UP000190625">
    <property type="component" value="Unassembled WGS sequence"/>
</dbReference>
<dbReference type="AlphaFoldDB" id="A0A1T4K1F1"/>
<keyword evidence="2 3" id="KW-0456">Lyase</keyword>
<evidence type="ECO:0000259" key="4">
    <source>
        <dbReference type="Pfam" id="PF00694"/>
    </source>
</evidence>
<comment type="function">
    <text evidence="3">Catalyzes the isomerization between 2-isopropylmalate and 3-isopropylmalate, via the formation of 2-isopropylmaleate.</text>
</comment>
<feature type="domain" description="Aconitase A/isopropylmalate dehydratase small subunit swivel" evidence="4">
    <location>
        <begin position="49"/>
        <end position="106"/>
    </location>
</feature>
<evidence type="ECO:0000313" key="5">
    <source>
        <dbReference type="EMBL" id="SJZ36292.1"/>
    </source>
</evidence>
<dbReference type="InterPro" id="IPR033940">
    <property type="entry name" value="IPMI_Swivel"/>
</dbReference>
<gene>
    <name evidence="3" type="primary">leuD</name>
    <name evidence="5" type="ORF">SAMN02745118_00558</name>
</gene>
<evidence type="ECO:0000256" key="1">
    <source>
        <dbReference type="ARBA" id="ARBA00009869"/>
    </source>
</evidence>
<evidence type="ECO:0000313" key="6">
    <source>
        <dbReference type="Proteomes" id="UP000190625"/>
    </source>
</evidence>
<dbReference type="GO" id="GO:0003861">
    <property type="term" value="F:3-isopropylmalate dehydratase activity"/>
    <property type="evidence" value="ECO:0007669"/>
    <property type="project" value="UniProtKB-UniRule"/>
</dbReference>
<reference evidence="6" key="1">
    <citation type="submission" date="2017-02" db="EMBL/GenBank/DDBJ databases">
        <authorList>
            <person name="Varghese N."/>
            <person name="Submissions S."/>
        </authorList>
    </citation>
    <scope>NUCLEOTIDE SEQUENCE [LARGE SCALE GENOMIC DNA]</scope>
    <source>
        <strain evidence="6">ATCC BAA-73</strain>
    </source>
</reference>
<dbReference type="InterPro" id="IPR050075">
    <property type="entry name" value="LeuD"/>
</dbReference>
<proteinExistence type="inferred from homology"/>